<keyword evidence="1" id="KW-0812">Transmembrane</keyword>
<gene>
    <name evidence="2" type="ORF">DK182_09055</name>
</gene>
<dbReference type="GeneID" id="93924651"/>
<dbReference type="Proteomes" id="UP000245369">
    <property type="component" value="Chromosome"/>
</dbReference>
<keyword evidence="3" id="KW-1185">Reference proteome</keyword>
<feature type="transmembrane region" description="Helical" evidence="1">
    <location>
        <begin position="27"/>
        <end position="49"/>
    </location>
</feature>
<evidence type="ECO:0000313" key="3">
    <source>
        <dbReference type="Proteomes" id="UP000245369"/>
    </source>
</evidence>
<evidence type="ECO:0000313" key="2">
    <source>
        <dbReference type="EMBL" id="AWN21461.1"/>
    </source>
</evidence>
<organism evidence="2 3">
    <name type="scientific">Streptococcus sobrinus</name>
    <dbReference type="NCBI Taxonomy" id="1310"/>
    <lineage>
        <taxon>Bacteria</taxon>
        <taxon>Bacillati</taxon>
        <taxon>Bacillota</taxon>
        <taxon>Bacilli</taxon>
        <taxon>Lactobacillales</taxon>
        <taxon>Streptococcaceae</taxon>
        <taxon>Streptococcus</taxon>
    </lineage>
</organism>
<feature type="transmembrane region" description="Helical" evidence="1">
    <location>
        <begin position="154"/>
        <end position="171"/>
    </location>
</feature>
<evidence type="ECO:0000256" key="1">
    <source>
        <dbReference type="SAM" id="Phobius"/>
    </source>
</evidence>
<sequence>MSDALIEKPKSRIDIWSILYRTTKTTVALWAVTFFCLTLYFVLFIPSTIESKNIYYISHTDVQNHKIYLSKSTDNAARRFVAKRFIIDYPSEKMISGVSIGDFRKIYGPVISIDREVDFVSYTPQKGLKFLSNNEAKKIHFSDKDPVDWAIKQIKLWMILMTAGLIFLLRLGSATFKKKGRDDNKYQGVPVDQEVEESIILSDEEENNDKAFY</sequence>
<keyword evidence="1" id="KW-1133">Transmembrane helix</keyword>
<accession>A0ABM6W7U8</accession>
<dbReference type="EMBL" id="CP029490">
    <property type="protein sequence ID" value="AWN21461.1"/>
    <property type="molecule type" value="Genomic_DNA"/>
</dbReference>
<dbReference type="RefSeq" id="WP_002960262.1">
    <property type="nucleotide sequence ID" value="NZ_CP029490.1"/>
</dbReference>
<keyword evidence="1" id="KW-0472">Membrane</keyword>
<protein>
    <submittedName>
        <fullName evidence="2">Uncharacterized protein</fullName>
    </submittedName>
</protein>
<reference evidence="2 3" key="1">
    <citation type="submission" date="2018-05" db="EMBL/GenBank/DDBJ databases">
        <title>Complete genome sequences of Streptococcus sobrinus.</title>
        <authorList>
            <person name="Sales M."/>
            <person name="Jensen P.A."/>
        </authorList>
    </citation>
    <scope>NUCLEOTIDE SEQUENCE [LARGE SCALE GENOMIC DNA]</scope>
    <source>
        <strain evidence="2 3">SL1</strain>
    </source>
</reference>
<name>A0ABM6W7U8_9STRE</name>
<proteinExistence type="predicted"/>